<evidence type="ECO:0000256" key="7">
    <source>
        <dbReference type="SAM" id="Phobius"/>
    </source>
</evidence>
<evidence type="ECO:0000256" key="3">
    <source>
        <dbReference type="ARBA" id="ARBA00022741"/>
    </source>
</evidence>
<evidence type="ECO:0000313" key="10">
    <source>
        <dbReference type="EMBL" id="KAK9889742.1"/>
    </source>
</evidence>
<feature type="transmembrane region" description="Helical" evidence="7">
    <location>
        <begin position="599"/>
        <end position="622"/>
    </location>
</feature>
<feature type="transmembrane region" description="Helical" evidence="7">
    <location>
        <begin position="569"/>
        <end position="593"/>
    </location>
</feature>
<keyword evidence="4" id="KW-0067">ATP-binding</keyword>
<protein>
    <recommendedName>
        <fullName evidence="12">ABC transporter domain-containing protein</fullName>
    </recommendedName>
</protein>
<dbReference type="InterPro" id="IPR003439">
    <property type="entry name" value="ABC_transporter-like_ATP-bd"/>
</dbReference>
<evidence type="ECO:0000256" key="1">
    <source>
        <dbReference type="ARBA" id="ARBA00004141"/>
    </source>
</evidence>
<gene>
    <name evidence="10" type="ORF">WA026_007124</name>
</gene>
<dbReference type="AlphaFoldDB" id="A0AAW1VBT4"/>
<evidence type="ECO:0000256" key="2">
    <source>
        <dbReference type="ARBA" id="ARBA00022692"/>
    </source>
</evidence>
<feature type="transmembrane region" description="Helical" evidence="7">
    <location>
        <begin position="303"/>
        <end position="323"/>
    </location>
</feature>
<dbReference type="Pfam" id="PF00005">
    <property type="entry name" value="ABC_tran"/>
    <property type="match status" value="1"/>
</dbReference>
<dbReference type="PANTHER" id="PTHR43038">
    <property type="entry name" value="ATP-BINDING CASSETTE, SUB-FAMILY H, MEMBER 1"/>
    <property type="match status" value="1"/>
</dbReference>
<comment type="caution">
    <text evidence="10">The sequence shown here is derived from an EMBL/GenBank/DDBJ whole genome shotgun (WGS) entry which is preliminary data.</text>
</comment>
<keyword evidence="6 7" id="KW-0472">Membrane</keyword>
<feature type="domain" description="ABC transporter" evidence="8">
    <location>
        <begin position="1"/>
        <end position="211"/>
    </location>
</feature>
<dbReference type="InterPro" id="IPR003593">
    <property type="entry name" value="AAA+_ATPase"/>
</dbReference>
<evidence type="ECO:0000256" key="4">
    <source>
        <dbReference type="ARBA" id="ARBA00022840"/>
    </source>
</evidence>
<keyword evidence="5 7" id="KW-1133">Transmembrane helix</keyword>
<dbReference type="Proteomes" id="UP001431783">
    <property type="component" value="Unassembled WGS sequence"/>
</dbReference>
<dbReference type="SMART" id="SM00382">
    <property type="entry name" value="AAA"/>
    <property type="match status" value="1"/>
</dbReference>
<feature type="transmembrane region" description="Helical" evidence="7">
    <location>
        <begin position="496"/>
        <end position="515"/>
    </location>
</feature>
<dbReference type="InterPro" id="IPR027417">
    <property type="entry name" value="P-loop_NTPase"/>
</dbReference>
<comment type="subcellular location">
    <subcellularLocation>
        <location evidence="1">Membrane</location>
        <topology evidence="1">Multi-pass membrane protein</topology>
    </subcellularLocation>
</comment>
<dbReference type="GO" id="GO:0016887">
    <property type="term" value="F:ATP hydrolysis activity"/>
    <property type="evidence" value="ECO:0007669"/>
    <property type="project" value="InterPro"/>
</dbReference>
<evidence type="ECO:0000259" key="8">
    <source>
        <dbReference type="PROSITE" id="PS50893"/>
    </source>
</evidence>
<evidence type="ECO:0000313" key="11">
    <source>
        <dbReference type="Proteomes" id="UP001431783"/>
    </source>
</evidence>
<dbReference type="GO" id="GO:0140359">
    <property type="term" value="F:ABC-type transporter activity"/>
    <property type="evidence" value="ECO:0007669"/>
    <property type="project" value="InterPro"/>
</dbReference>
<keyword evidence="11" id="KW-1185">Reference proteome</keyword>
<dbReference type="SUPFAM" id="SSF52540">
    <property type="entry name" value="P-loop containing nucleoside triphosphate hydrolases"/>
    <property type="match status" value="1"/>
</dbReference>
<dbReference type="InterPro" id="IPR017871">
    <property type="entry name" value="ABC_transporter-like_CS"/>
</dbReference>
<evidence type="ECO:0000256" key="5">
    <source>
        <dbReference type="ARBA" id="ARBA00022989"/>
    </source>
</evidence>
<dbReference type="PROSITE" id="PS51012">
    <property type="entry name" value="ABC_TM2"/>
    <property type="match status" value="1"/>
</dbReference>
<reference evidence="10 11" key="1">
    <citation type="submission" date="2023-03" db="EMBL/GenBank/DDBJ databases">
        <title>Genome insight into feeding habits of ladybird beetles.</title>
        <authorList>
            <person name="Li H.-S."/>
            <person name="Huang Y.-H."/>
            <person name="Pang H."/>
        </authorList>
    </citation>
    <scope>NUCLEOTIDE SEQUENCE [LARGE SCALE GENOMIC DNA]</scope>
    <source>
        <strain evidence="10">SYSU_2023b</strain>
        <tissue evidence="10">Whole body</tissue>
    </source>
</reference>
<dbReference type="PROSITE" id="PS00211">
    <property type="entry name" value="ABC_TRANSPORTER_1"/>
    <property type="match status" value="1"/>
</dbReference>
<dbReference type="GO" id="GO:0005524">
    <property type="term" value="F:ATP binding"/>
    <property type="evidence" value="ECO:0007669"/>
    <property type="project" value="UniProtKB-KW"/>
</dbReference>
<name>A0AAW1VBT4_9CUCU</name>
<evidence type="ECO:0008006" key="12">
    <source>
        <dbReference type="Google" id="ProtNLM"/>
    </source>
</evidence>
<accession>A0AAW1VBT4</accession>
<dbReference type="GO" id="GO:0016020">
    <property type="term" value="C:membrane"/>
    <property type="evidence" value="ECO:0007669"/>
    <property type="project" value="UniProtKB-SubCell"/>
</dbReference>
<dbReference type="Pfam" id="PF12698">
    <property type="entry name" value="ABC2_membrane_3"/>
    <property type="match status" value="1"/>
</dbReference>
<sequence>MITVTFNRYGLLGASGCGKTTLLSCIVGRNYLNSGELWVLGGKPGTIGSGVPGPSVGYMPQNVALCTEFTVSDSIYYFGRLAGLGDDLIKSRYVEIKTLLDLPPDERYIKNCSGGQQRRISLASALIHKPQLLILDEPTAGVDPVLRDRIWTFLGNITQKDKITVIITTHYIEEARAADFIGLMRSGKLLAEAPPNTLLRVFQTETLEEVFLMLSRKQEGAGGIPGSISLDEMKGTYMNMQSLETTTDCSFDMRQDLFYQMRTPRPSIVDKGYIQRSALELNRHRIWALMDKNWKQFYRNVSGWLFILFLLPIVCSALFLVVVGHDIKNLKLAVVNQDSQCKNVSLKHTVVPDEDGNCHMENMSCRFLNYLKNDPRFNCVPMKSLDEAVEGVRKGKFLGVFFWPQNHSYATEQRLLLAQRATDEVLDLSEMKVYMDMSDYVTSLTTQRNLIQLYLSYLNGIFDDCKYQNFINRTVRFEEMYGKATDSLTENMVPGYLLTVISYLATMLTSQIIIAERLGGVWDRSAVAGVTPVEIILTHFLLQFCVVLVQSAELYIISFVFFEVPMTGSVYIAILMAVLQGIAGMCYGFLVSITSYDDYFIANILITGGFYPMVLICGTFWPLAAQPKILQWIASATPFALPAESFRLVLKKGFDLTNLLVLRGVAIELAWILVLILASIYMLKVKQ</sequence>
<dbReference type="PANTHER" id="PTHR43038:SF2">
    <property type="entry name" value="RH61964P"/>
    <property type="match status" value="1"/>
</dbReference>
<proteinExistence type="predicted"/>
<evidence type="ECO:0000259" key="9">
    <source>
        <dbReference type="PROSITE" id="PS51012"/>
    </source>
</evidence>
<dbReference type="Gene3D" id="3.40.50.300">
    <property type="entry name" value="P-loop containing nucleotide triphosphate hydrolases"/>
    <property type="match status" value="1"/>
</dbReference>
<dbReference type="InterPro" id="IPR013525">
    <property type="entry name" value="ABC2_TM"/>
</dbReference>
<evidence type="ECO:0000256" key="6">
    <source>
        <dbReference type="ARBA" id="ARBA00023136"/>
    </source>
</evidence>
<keyword evidence="2 7" id="KW-0812">Transmembrane</keyword>
<keyword evidence="3" id="KW-0547">Nucleotide-binding</keyword>
<organism evidence="10 11">
    <name type="scientific">Henosepilachna vigintioctopunctata</name>
    <dbReference type="NCBI Taxonomy" id="420089"/>
    <lineage>
        <taxon>Eukaryota</taxon>
        <taxon>Metazoa</taxon>
        <taxon>Ecdysozoa</taxon>
        <taxon>Arthropoda</taxon>
        <taxon>Hexapoda</taxon>
        <taxon>Insecta</taxon>
        <taxon>Pterygota</taxon>
        <taxon>Neoptera</taxon>
        <taxon>Endopterygota</taxon>
        <taxon>Coleoptera</taxon>
        <taxon>Polyphaga</taxon>
        <taxon>Cucujiformia</taxon>
        <taxon>Coccinelloidea</taxon>
        <taxon>Coccinellidae</taxon>
        <taxon>Epilachninae</taxon>
        <taxon>Epilachnini</taxon>
        <taxon>Henosepilachna</taxon>
    </lineage>
</organism>
<dbReference type="PROSITE" id="PS50893">
    <property type="entry name" value="ABC_TRANSPORTER_2"/>
    <property type="match status" value="1"/>
</dbReference>
<feature type="domain" description="ABC transmembrane type-2" evidence="9">
    <location>
        <begin position="451"/>
        <end position="686"/>
    </location>
</feature>
<dbReference type="InterPro" id="IPR047817">
    <property type="entry name" value="ABC2_TM_bact-type"/>
</dbReference>
<dbReference type="EMBL" id="JARQZJ010000123">
    <property type="protein sequence ID" value="KAK9889742.1"/>
    <property type="molecule type" value="Genomic_DNA"/>
</dbReference>
<feature type="transmembrane region" description="Helical" evidence="7">
    <location>
        <begin position="535"/>
        <end position="562"/>
    </location>
</feature>
<feature type="transmembrane region" description="Helical" evidence="7">
    <location>
        <begin position="661"/>
        <end position="683"/>
    </location>
</feature>